<dbReference type="STRING" id="6689.A0A3R7QME6"/>
<name>A0A3R7QME6_PENVA</name>
<dbReference type="GO" id="GO:0005794">
    <property type="term" value="C:Golgi apparatus"/>
    <property type="evidence" value="ECO:0007669"/>
    <property type="project" value="UniProtKB-SubCell"/>
</dbReference>
<evidence type="ECO:0000256" key="3">
    <source>
        <dbReference type="ARBA" id="ARBA00022448"/>
    </source>
</evidence>
<organism evidence="9 10">
    <name type="scientific">Penaeus vannamei</name>
    <name type="common">Whiteleg shrimp</name>
    <name type="synonym">Litopenaeus vannamei</name>
    <dbReference type="NCBI Taxonomy" id="6689"/>
    <lineage>
        <taxon>Eukaryota</taxon>
        <taxon>Metazoa</taxon>
        <taxon>Ecdysozoa</taxon>
        <taxon>Arthropoda</taxon>
        <taxon>Crustacea</taxon>
        <taxon>Multicrustacea</taxon>
        <taxon>Malacostraca</taxon>
        <taxon>Eumalacostraca</taxon>
        <taxon>Eucarida</taxon>
        <taxon>Decapoda</taxon>
        <taxon>Dendrobranchiata</taxon>
        <taxon>Penaeoidea</taxon>
        <taxon>Penaeidae</taxon>
        <taxon>Penaeus</taxon>
    </lineage>
</organism>
<dbReference type="InterPro" id="IPR007233">
    <property type="entry name" value="TRAPPC"/>
</dbReference>
<feature type="region of interest" description="Disordered" evidence="8">
    <location>
        <begin position="150"/>
        <end position="182"/>
    </location>
</feature>
<evidence type="ECO:0000313" key="9">
    <source>
        <dbReference type="EMBL" id="ROT72143.1"/>
    </source>
</evidence>
<feature type="compositionally biased region" description="Polar residues" evidence="8">
    <location>
        <begin position="35"/>
        <end position="44"/>
    </location>
</feature>
<dbReference type="PANTHER" id="PTHR23249:SF16">
    <property type="entry name" value="TRAFFICKING PROTEIN PARTICLE COMPLEX SUBUNIT 1"/>
    <property type="match status" value="1"/>
</dbReference>
<dbReference type="PANTHER" id="PTHR23249">
    <property type="entry name" value="TRAFFICKING PROTEIN PARTICLE COMPLEX SUBUNIT"/>
    <property type="match status" value="1"/>
</dbReference>
<evidence type="ECO:0000256" key="8">
    <source>
        <dbReference type="SAM" id="MobiDB-lite"/>
    </source>
</evidence>
<dbReference type="InterPro" id="IPR011012">
    <property type="entry name" value="Longin-like_dom_sf"/>
</dbReference>
<keyword evidence="6" id="KW-0333">Golgi apparatus</keyword>
<gene>
    <name evidence="9" type="ORF">C7M84_009477</name>
</gene>
<feature type="non-terminal residue" evidence="9">
    <location>
        <position position="332"/>
    </location>
</feature>
<dbReference type="Proteomes" id="UP000283509">
    <property type="component" value="Unassembled WGS sequence"/>
</dbReference>
<dbReference type="GO" id="GO:0006888">
    <property type="term" value="P:endoplasmic reticulum to Golgi vesicle-mediated transport"/>
    <property type="evidence" value="ECO:0007669"/>
    <property type="project" value="TreeGrafter"/>
</dbReference>
<comment type="subcellular location">
    <subcellularLocation>
        <location evidence="2">Endoplasmic reticulum</location>
    </subcellularLocation>
    <subcellularLocation>
        <location evidence="1">Golgi apparatus</location>
        <location evidence="1">cis-Golgi network</location>
    </subcellularLocation>
</comment>
<dbReference type="OrthoDB" id="246406at2759"/>
<evidence type="ECO:0000256" key="6">
    <source>
        <dbReference type="ARBA" id="ARBA00023034"/>
    </source>
</evidence>
<dbReference type="CDD" id="cd14855">
    <property type="entry name" value="TRAPPC1_MUM2"/>
    <property type="match status" value="1"/>
</dbReference>
<dbReference type="EMBL" id="QCYY01002199">
    <property type="protein sequence ID" value="ROT72143.1"/>
    <property type="molecule type" value="Genomic_DNA"/>
</dbReference>
<dbReference type="GO" id="GO:0005783">
    <property type="term" value="C:endoplasmic reticulum"/>
    <property type="evidence" value="ECO:0007669"/>
    <property type="project" value="UniProtKB-SubCell"/>
</dbReference>
<comment type="caution">
    <text evidence="9">The sequence shown here is derived from an EMBL/GenBank/DDBJ whole genome shotgun (WGS) entry which is preliminary data.</text>
</comment>
<sequence length="332" mass="37918">MNPAANQRLPPERSQRPPCQFQRPSRKPRARMDRSSMTSHLTCRGNTTHLSTSTILILHSLSPSLHISRSTLSSSPFSLSLSFLSLSLLSPCPHSISLLSLSRNHTTLSLPVSPFLTRIIPPHSANHQSFPLPPFHLALSRLPCPLTMRPEQRANHSSARDAQSLSQRQKRPAELHHCQPDKRREVESTGVCSEAQLGREFSLNCLEDGRMTIHNLYLFDRDGQLLYYTDWNRKKQSGMSREEEAKLMYGMIFSIKSFVAKVSPVDLKEGYLSYTTNKYRLNLYETPSRLKFILNTDIHAQGIKELLQQIYTQVYVEYVVYNPLCSLKKPIE</sequence>
<feature type="compositionally biased region" description="Polar residues" evidence="8">
    <location>
        <begin position="155"/>
        <end position="167"/>
    </location>
</feature>
<reference evidence="9 10" key="1">
    <citation type="submission" date="2018-04" db="EMBL/GenBank/DDBJ databases">
        <authorList>
            <person name="Zhang X."/>
            <person name="Yuan J."/>
            <person name="Li F."/>
            <person name="Xiang J."/>
        </authorList>
    </citation>
    <scope>NUCLEOTIDE SEQUENCE [LARGE SCALE GENOMIC DNA]</scope>
    <source>
        <tissue evidence="9">Muscle</tissue>
    </source>
</reference>
<dbReference type="SUPFAM" id="SSF64356">
    <property type="entry name" value="SNARE-like"/>
    <property type="match status" value="1"/>
</dbReference>
<dbReference type="Pfam" id="PF04099">
    <property type="entry name" value="Sybindin"/>
    <property type="match status" value="1"/>
</dbReference>
<proteinExistence type="inferred from homology"/>
<evidence type="ECO:0000256" key="5">
    <source>
        <dbReference type="ARBA" id="ARBA00022892"/>
    </source>
</evidence>
<evidence type="ECO:0000256" key="2">
    <source>
        <dbReference type="ARBA" id="ARBA00004240"/>
    </source>
</evidence>
<reference evidence="9 10" key="2">
    <citation type="submission" date="2019-01" db="EMBL/GenBank/DDBJ databases">
        <title>The decoding of complex shrimp genome reveals the adaptation for benthos swimmer, frequently molting mechanism and breeding impact on genome.</title>
        <authorList>
            <person name="Sun Y."/>
            <person name="Gao Y."/>
            <person name="Yu Y."/>
        </authorList>
    </citation>
    <scope>NUCLEOTIDE SEQUENCE [LARGE SCALE GENOMIC DNA]</scope>
    <source>
        <tissue evidence="9">Muscle</tissue>
    </source>
</reference>
<evidence type="ECO:0000256" key="4">
    <source>
        <dbReference type="ARBA" id="ARBA00022824"/>
    </source>
</evidence>
<evidence type="ECO:0000313" key="10">
    <source>
        <dbReference type="Proteomes" id="UP000283509"/>
    </source>
</evidence>
<dbReference type="SMART" id="SM01399">
    <property type="entry name" value="Sybindin"/>
    <property type="match status" value="1"/>
</dbReference>
<dbReference type="Gene3D" id="3.30.450.70">
    <property type="match status" value="1"/>
</dbReference>
<feature type="region of interest" description="Disordered" evidence="8">
    <location>
        <begin position="1"/>
        <end position="44"/>
    </location>
</feature>
<comment type="similarity">
    <text evidence="7">Belongs to the TRAPP small subunits family. BET5 subfamily.</text>
</comment>
<evidence type="ECO:0000256" key="1">
    <source>
        <dbReference type="ARBA" id="ARBA00004222"/>
    </source>
</evidence>
<feature type="compositionally biased region" description="Basic and acidic residues" evidence="8">
    <location>
        <begin position="171"/>
        <end position="182"/>
    </location>
</feature>
<dbReference type="AlphaFoldDB" id="A0A3R7QME6"/>
<accession>A0A3R7QME6</accession>
<keyword evidence="3" id="KW-0813">Transport</keyword>
<keyword evidence="10" id="KW-1185">Reference proteome</keyword>
<dbReference type="GO" id="GO:0030008">
    <property type="term" value="C:TRAPP complex"/>
    <property type="evidence" value="ECO:0007669"/>
    <property type="project" value="InterPro"/>
</dbReference>
<keyword evidence="5" id="KW-0931">ER-Golgi transport</keyword>
<evidence type="ECO:0000256" key="7">
    <source>
        <dbReference type="ARBA" id="ARBA00038167"/>
    </source>
</evidence>
<keyword evidence="4" id="KW-0256">Endoplasmic reticulum</keyword>
<protein>
    <submittedName>
        <fullName evidence="9">Trafficking protein particle complex subunit 1</fullName>
    </submittedName>
</protein>